<feature type="domain" description="SAP" evidence="2">
    <location>
        <begin position="229"/>
        <end position="263"/>
    </location>
</feature>
<keyword evidence="1" id="KW-0175">Coiled coil</keyword>
<name>A0A1T4PKI4_9FIRM</name>
<proteinExistence type="predicted"/>
<dbReference type="Pfam" id="PF02037">
    <property type="entry name" value="SAP"/>
    <property type="match status" value="1"/>
</dbReference>
<dbReference type="InterPro" id="IPR003034">
    <property type="entry name" value="SAP_dom"/>
</dbReference>
<dbReference type="EMBL" id="FUWM01000019">
    <property type="protein sequence ID" value="SJZ92012.1"/>
    <property type="molecule type" value="Genomic_DNA"/>
</dbReference>
<dbReference type="InterPro" id="IPR036361">
    <property type="entry name" value="SAP_dom_sf"/>
</dbReference>
<reference evidence="4" key="1">
    <citation type="submission" date="2017-02" db="EMBL/GenBank/DDBJ databases">
        <authorList>
            <person name="Varghese N."/>
            <person name="Submissions S."/>
        </authorList>
    </citation>
    <scope>NUCLEOTIDE SEQUENCE [LARGE SCALE GENOMIC DNA]</scope>
    <source>
        <strain evidence="4">ATCC BAA-73</strain>
    </source>
</reference>
<gene>
    <name evidence="3" type="ORF">SAMN02745118_02214</name>
</gene>
<sequence length="502" mass="59413">MKLEEIVSKMSKLYLGRLVDSFLKDTPKDNEKEMRKLILKNNNEFADYDRIKSKLNFIHIDRNTRVLNNLLLYILLNENDYKCEKNELIQKVKQKEKEIIKSSKKEGCLEFSNKDSLKIYKKVLITAWKWQDDINSHEQNILNTLREELDISIGEHRIIESRLGYFPQKGNKIHGYKPIKESLKDLQYRGLITRLRDNSSYFVIPEEIANTMKNILGLELKKDTYKLLLKKLKKKQLKTILKNHDFPYSGTKKELYTRILNTQIKPSMALGQLTKDELREILLDLEDINISGTKEERINNIIDFYDNLITYKVESSDPRELYFNYIDELANREYNQLRGNNIIDKDLSVEHYFEEATSFLFEKLLKHTPTKMKGNNNPDGRLVCENDDVILWDNKSCELDYNFPDKHFNQFKRYIQEEKNRVTLFLVVAPSFTSDCLIKAQKLKAQSNEDTDVGLITAKDIKFIAENWKDYCSDDYTFNLQVFDYTGFLTKDVLKQRMKWAL</sequence>
<dbReference type="Proteomes" id="UP000190625">
    <property type="component" value="Unassembled WGS sequence"/>
</dbReference>
<evidence type="ECO:0000313" key="4">
    <source>
        <dbReference type="Proteomes" id="UP000190625"/>
    </source>
</evidence>
<evidence type="ECO:0000313" key="3">
    <source>
        <dbReference type="EMBL" id="SJZ92012.1"/>
    </source>
</evidence>
<feature type="domain" description="SAP" evidence="2">
    <location>
        <begin position="270"/>
        <end position="305"/>
    </location>
</feature>
<keyword evidence="4" id="KW-1185">Reference proteome</keyword>
<dbReference type="SMART" id="SM00513">
    <property type="entry name" value="SAP"/>
    <property type="match status" value="2"/>
</dbReference>
<feature type="coiled-coil region" evidence="1">
    <location>
        <begin position="78"/>
        <end position="105"/>
    </location>
</feature>
<dbReference type="AlphaFoldDB" id="A0A1T4PKI4"/>
<dbReference type="OrthoDB" id="232872at2"/>
<evidence type="ECO:0000256" key="1">
    <source>
        <dbReference type="SAM" id="Coils"/>
    </source>
</evidence>
<protein>
    <recommendedName>
        <fullName evidence="2">SAP domain-containing protein</fullName>
    </recommendedName>
</protein>
<evidence type="ECO:0000259" key="2">
    <source>
        <dbReference type="SMART" id="SM00513"/>
    </source>
</evidence>
<dbReference type="SUPFAM" id="SSF68906">
    <property type="entry name" value="SAP domain"/>
    <property type="match status" value="1"/>
</dbReference>
<dbReference type="RefSeq" id="WP_078810658.1">
    <property type="nucleotide sequence ID" value="NZ_FUWM01000019.1"/>
</dbReference>
<organism evidence="3 4">
    <name type="scientific">Selenihalanaerobacter shriftii</name>
    <dbReference type="NCBI Taxonomy" id="142842"/>
    <lineage>
        <taxon>Bacteria</taxon>
        <taxon>Bacillati</taxon>
        <taxon>Bacillota</taxon>
        <taxon>Clostridia</taxon>
        <taxon>Halanaerobiales</taxon>
        <taxon>Halobacteroidaceae</taxon>
        <taxon>Selenihalanaerobacter</taxon>
    </lineage>
</organism>
<accession>A0A1T4PKI4</accession>
<dbReference type="Gene3D" id="3.40.91.30">
    <property type="match status" value="1"/>
</dbReference>